<evidence type="ECO:0000256" key="3">
    <source>
        <dbReference type="ARBA" id="ARBA00023125"/>
    </source>
</evidence>
<dbReference type="AlphaFoldDB" id="A0AAV5DWK1"/>
<feature type="domain" description="WRKY" evidence="7">
    <location>
        <begin position="48"/>
        <end position="96"/>
    </location>
</feature>
<evidence type="ECO:0000256" key="6">
    <source>
        <dbReference type="SAM" id="MobiDB-lite"/>
    </source>
</evidence>
<dbReference type="GO" id="GO:0003700">
    <property type="term" value="F:DNA-binding transcription factor activity"/>
    <property type="evidence" value="ECO:0007669"/>
    <property type="project" value="InterPro"/>
</dbReference>
<evidence type="ECO:0000313" key="8">
    <source>
        <dbReference type="EMBL" id="GJN14716.1"/>
    </source>
</evidence>
<keyword evidence="3" id="KW-0238">DNA-binding</keyword>
<dbReference type="EMBL" id="BQKI01000071">
    <property type="protein sequence ID" value="GJN14716.1"/>
    <property type="molecule type" value="Genomic_DNA"/>
</dbReference>
<keyword evidence="5" id="KW-0539">Nucleus</keyword>
<keyword evidence="2" id="KW-0805">Transcription regulation</keyword>
<reference evidence="8" key="2">
    <citation type="submission" date="2021-12" db="EMBL/GenBank/DDBJ databases">
        <title>Resequencing data analysis of finger millet.</title>
        <authorList>
            <person name="Hatakeyama M."/>
            <person name="Aluri S."/>
            <person name="Balachadran M.T."/>
            <person name="Sivarajan S.R."/>
            <person name="Poveda L."/>
            <person name="Shimizu-Inatsugi R."/>
            <person name="Schlapbach R."/>
            <person name="Sreeman S.M."/>
            <person name="Shimizu K.K."/>
        </authorList>
    </citation>
    <scope>NUCLEOTIDE SEQUENCE</scope>
</reference>
<dbReference type="PROSITE" id="PS50811">
    <property type="entry name" value="WRKY"/>
    <property type="match status" value="1"/>
</dbReference>
<accession>A0AAV5DWK1</accession>
<gene>
    <name evidence="8" type="primary">gb01571</name>
    <name evidence="8" type="ORF">PR202_gb01571</name>
</gene>
<feature type="region of interest" description="Disordered" evidence="6">
    <location>
        <begin position="1"/>
        <end position="53"/>
    </location>
</feature>
<reference evidence="8" key="1">
    <citation type="journal article" date="2018" name="DNA Res.">
        <title>Multiple hybrid de novo genome assembly of finger millet, an orphan allotetraploid crop.</title>
        <authorList>
            <person name="Hatakeyama M."/>
            <person name="Aluri S."/>
            <person name="Balachadran M.T."/>
            <person name="Sivarajan S.R."/>
            <person name="Patrignani A."/>
            <person name="Gruter S."/>
            <person name="Poveda L."/>
            <person name="Shimizu-Inatsugi R."/>
            <person name="Baeten J."/>
            <person name="Francoijs K.J."/>
            <person name="Nataraja K.N."/>
            <person name="Reddy Y.A.N."/>
            <person name="Phadnis S."/>
            <person name="Ravikumar R.L."/>
            <person name="Schlapbach R."/>
            <person name="Sreeman S.M."/>
            <person name="Shimizu K.K."/>
        </authorList>
    </citation>
    <scope>NUCLEOTIDE SEQUENCE</scope>
</reference>
<dbReference type="InterPro" id="IPR003657">
    <property type="entry name" value="WRKY_dom"/>
</dbReference>
<dbReference type="SUPFAM" id="SSF118290">
    <property type="entry name" value="WRKY DNA-binding domain"/>
    <property type="match status" value="1"/>
</dbReference>
<evidence type="ECO:0000313" key="9">
    <source>
        <dbReference type="Proteomes" id="UP001054889"/>
    </source>
</evidence>
<evidence type="ECO:0000259" key="7">
    <source>
        <dbReference type="PROSITE" id="PS50811"/>
    </source>
</evidence>
<dbReference type="Proteomes" id="UP001054889">
    <property type="component" value="Unassembled WGS sequence"/>
</dbReference>
<keyword evidence="4" id="KW-0804">Transcription</keyword>
<dbReference type="GO" id="GO:0043565">
    <property type="term" value="F:sequence-specific DNA binding"/>
    <property type="evidence" value="ECO:0007669"/>
    <property type="project" value="InterPro"/>
</dbReference>
<evidence type="ECO:0000256" key="2">
    <source>
        <dbReference type="ARBA" id="ARBA00023015"/>
    </source>
</evidence>
<proteinExistence type="predicted"/>
<evidence type="ECO:0000256" key="4">
    <source>
        <dbReference type="ARBA" id="ARBA00023163"/>
    </source>
</evidence>
<name>A0AAV5DWK1_ELECO</name>
<organism evidence="8 9">
    <name type="scientific">Eleusine coracana subsp. coracana</name>
    <dbReference type="NCBI Taxonomy" id="191504"/>
    <lineage>
        <taxon>Eukaryota</taxon>
        <taxon>Viridiplantae</taxon>
        <taxon>Streptophyta</taxon>
        <taxon>Embryophyta</taxon>
        <taxon>Tracheophyta</taxon>
        <taxon>Spermatophyta</taxon>
        <taxon>Magnoliopsida</taxon>
        <taxon>Liliopsida</taxon>
        <taxon>Poales</taxon>
        <taxon>Poaceae</taxon>
        <taxon>PACMAD clade</taxon>
        <taxon>Chloridoideae</taxon>
        <taxon>Cynodonteae</taxon>
        <taxon>Eleusininae</taxon>
        <taxon>Eleusine</taxon>
    </lineage>
</organism>
<feature type="compositionally biased region" description="Basic and acidic residues" evidence="6">
    <location>
        <begin position="1"/>
        <end position="16"/>
    </location>
</feature>
<dbReference type="PANTHER" id="PTHR31282">
    <property type="entry name" value="WRKY TRANSCRIPTION FACTOR 21-RELATED"/>
    <property type="match status" value="1"/>
</dbReference>
<sequence>MVRSSMHEPAGDDKKQAGSSMHGPAAPSSPSGFKRRVRCRGEPPGTRVVSPTMDDGFAWRKYGEKTINHHSYPRFYFCCTYRDEHGCGAKKRVQQAHGKHALGTTHVLSFASPAGGLVESVEGSLEELVTLLWS</sequence>
<evidence type="ECO:0000256" key="5">
    <source>
        <dbReference type="ARBA" id="ARBA00023242"/>
    </source>
</evidence>
<keyword evidence="9" id="KW-1185">Reference proteome</keyword>
<comment type="subcellular location">
    <subcellularLocation>
        <location evidence="1">Nucleus</location>
    </subcellularLocation>
</comment>
<dbReference type="Gene3D" id="2.20.25.80">
    <property type="entry name" value="WRKY domain"/>
    <property type="match status" value="1"/>
</dbReference>
<dbReference type="InterPro" id="IPR036576">
    <property type="entry name" value="WRKY_dom_sf"/>
</dbReference>
<protein>
    <recommendedName>
        <fullName evidence="7">WRKY domain-containing protein</fullName>
    </recommendedName>
</protein>
<dbReference type="GO" id="GO:0005634">
    <property type="term" value="C:nucleus"/>
    <property type="evidence" value="ECO:0007669"/>
    <property type="project" value="UniProtKB-SubCell"/>
</dbReference>
<dbReference type="SMART" id="SM00774">
    <property type="entry name" value="WRKY"/>
    <property type="match status" value="1"/>
</dbReference>
<dbReference type="Pfam" id="PF03106">
    <property type="entry name" value="WRKY"/>
    <property type="match status" value="1"/>
</dbReference>
<comment type="caution">
    <text evidence="8">The sequence shown here is derived from an EMBL/GenBank/DDBJ whole genome shotgun (WGS) entry which is preliminary data.</text>
</comment>
<dbReference type="InterPro" id="IPR044810">
    <property type="entry name" value="WRKY_plant"/>
</dbReference>
<evidence type="ECO:0000256" key="1">
    <source>
        <dbReference type="ARBA" id="ARBA00004123"/>
    </source>
</evidence>